<name>A0A2S3R4P7_VIBVL</name>
<dbReference type="Proteomes" id="UP000237466">
    <property type="component" value="Unassembled WGS sequence"/>
</dbReference>
<dbReference type="RefSeq" id="WP_017791133.1">
    <property type="nucleotide sequence ID" value="NZ_CP012740.1"/>
</dbReference>
<evidence type="ECO:0000313" key="1">
    <source>
        <dbReference type="EMBL" id="POB48677.1"/>
    </source>
</evidence>
<dbReference type="SUPFAM" id="SSF48452">
    <property type="entry name" value="TPR-like"/>
    <property type="match status" value="1"/>
</dbReference>
<dbReference type="EMBL" id="PDGH01000068">
    <property type="protein sequence ID" value="POB48677.1"/>
    <property type="molecule type" value="Genomic_DNA"/>
</dbReference>
<sequence length="166" mass="19202">MNIEQCWMRFLKAQELMEQGHWPEAHHLFSEVLTYLPTHIQSAAHDCELKPCQLVCLLSGLRDASIMQSELYNRMGLYQDAFSTLNNTYALFQFVALEQSELIQRVHSMLSKHCDDLLSYMTAFCRAQRNAQWMLELDHVNRAHAQFATLQLFSGSAPQHASRVLN</sequence>
<accession>A0A2S3R4P7</accession>
<protein>
    <recommendedName>
        <fullName evidence="3">Tetratricopeptide repeat protein</fullName>
    </recommendedName>
</protein>
<reference evidence="1 2" key="1">
    <citation type="journal article" date="2018" name="Front. Microbiol.">
        <title>Phylogeny of Vibrio vulnificus from the Analysis of the Core-Genome: Implications for Intra-Species Taxonomy.</title>
        <authorList>
            <person name="Roig F.J."/>
            <person name="Gonzalez-Candelas F."/>
            <person name="Sanjuan E."/>
            <person name="Fouz B."/>
            <person name="Feil E.J."/>
            <person name="Llorens C."/>
            <person name="Baker-Austin C."/>
            <person name="Oliver J.D."/>
            <person name="Danin-Poleg Y."/>
            <person name="Gibas C.J."/>
            <person name="Kashi Y."/>
            <person name="Gulig P.A."/>
            <person name="Morrison S.S."/>
            <person name="Amaro C."/>
        </authorList>
    </citation>
    <scope>NUCLEOTIDE SEQUENCE [LARGE SCALE GENOMIC DNA]</scope>
    <source>
        <strain evidence="1 2">CECT4608</strain>
    </source>
</reference>
<evidence type="ECO:0008006" key="3">
    <source>
        <dbReference type="Google" id="ProtNLM"/>
    </source>
</evidence>
<comment type="caution">
    <text evidence="1">The sequence shown here is derived from an EMBL/GenBank/DDBJ whole genome shotgun (WGS) entry which is preliminary data.</text>
</comment>
<dbReference type="AlphaFoldDB" id="A0A2S3R4P7"/>
<proteinExistence type="predicted"/>
<evidence type="ECO:0000313" key="2">
    <source>
        <dbReference type="Proteomes" id="UP000237466"/>
    </source>
</evidence>
<gene>
    <name evidence="1" type="ORF">CRN52_08085</name>
</gene>
<dbReference type="InterPro" id="IPR011990">
    <property type="entry name" value="TPR-like_helical_dom_sf"/>
</dbReference>
<organism evidence="1 2">
    <name type="scientific">Vibrio vulnificus</name>
    <dbReference type="NCBI Taxonomy" id="672"/>
    <lineage>
        <taxon>Bacteria</taxon>
        <taxon>Pseudomonadati</taxon>
        <taxon>Pseudomonadota</taxon>
        <taxon>Gammaproteobacteria</taxon>
        <taxon>Vibrionales</taxon>
        <taxon>Vibrionaceae</taxon>
        <taxon>Vibrio</taxon>
    </lineage>
</organism>